<protein>
    <submittedName>
        <fullName evidence="1">25089_t:CDS:1</fullName>
    </submittedName>
</protein>
<accession>A0A9N9K5U7</accession>
<sequence length="45" mass="5241">ASLFHNTREGVNYNCLASSDKVTRRWDPTQNYLLFVDIPPIHYTS</sequence>
<dbReference type="AlphaFoldDB" id="A0A9N9K5U7"/>
<keyword evidence="2" id="KW-1185">Reference proteome</keyword>
<reference evidence="1" key="1">
    <citation type="submission" date="2021-06" db="EMBL/GenBank/DDBJ databases">
        <authorList>
            <person name="Kallberg Y."/>
            <person name="Tangrot J."/>
            <person name="Rosling A."/>
        </authorList>
    </citation>
    <scope>NUCLEOTIDE SEQUENCE</scope>
    <source>
        <strain evidence="1">MA453B</strain>
    </source>
</reference>
<dbReference type="Proteomes" id="UP000789405">
    <property type="component" value="Unassembled WGS sequence"/>
</dbReference>
<organism evidence="1 2">
    <name type="scientific">Dentiscutata erythropus</name>
    <dbReference type="NCBI Taxonomy" id="1348616"/>
    <lineage>
        <taxon>Eukaryota</taxon>
        <taxon>Fungi</taxon>
        <taxon>Fungi incertae sedis</taxon>
        <taxon>Mucoromycota</taxon>
        <taxon>Glomeromycotina</taxon>
        <taxon>Glomeromycetes</taxon>
        <taxon>Diversisporales</taxon>
        <taxon>Gigasporaceae</taxon>
        <taxon>Dentiscutata</taxon>
    </lineage>
</organism>
<evidence type="ECO:0000313" key="2">
    <source>
        <dbReference type="Proteomes" id="UP000789405"/>
    </source>
</evidence>
<gene>
    <name evidence="1" type="ORF">DERYTH_LOCUS25490</name>
</gene>
<comment type="caution">
    <text evidence="1">The sequence shown here is derived from an EMBL/GenBank/DDBJ whole genome shotgun (WGS) entry which is preliminary data.</text>
</comment>
<name>A0A9N9K5U7_9GLOM</name>
<feature type="non-terminal residue" evidence="1">
    <location>
        <position position="1"/>
    </location>
</feature>
<proteinExistence type="predicted"/>
<dbReference type="EMBL" id="CAJVPY010047786">
    <property type="protein sequence ID" value="CAG8811616.1"/>
    <property type="molecule type" value="Genomic_DNA"/>
</dbReference>
<feature type="non-terminal residue" evidence="1">
    <location>
        <position position="45"/>
    </location>
</feature>
<evidence type="ECO:0000313" key="1">
    <source>
        <dbReference type="EMBL" id="CAG8811616.1"/>
    </source>
</evidence>